<dbReference type="EMBL" id="AYZO01000018">
    <property type="protein sequence ID" value="KRN11763.1"/>
    <property type="molecule type" value="Genomic_DNA"/>
</dbReference>
<evidence type="ECO:0000313" key="3">
    <source>
        <dbReference type="EMBL" id="KRN11763.1"/>
    </source>
</evidence>
<evidence type="ECO:0000313" key="2">
    <source>
        <dbReference type="EMBL" id="CCI87462.1"/>
    </source>
</evidence>
<sequence>MSAFPASERFSMPSLLTMALRRSVKFHAIYDNDVFCGLTYYVEGKDTVYLTYLAVNKQLRGQGYGSKILTLLENRFPDKQIIIDIEPVVKSAKNYEQRVSRLRFYERNGFHRTNQMLKDSDGEFEALTTGKKFNKLGFIRDLKKMSFGFYQFKVEK</sequence>
<proteinExistence type="predicted"/>
<dbReference type="Gene3D" id="3.40.630.30">
    <property type="match status" value="1"/>
</dbReference>
<dbReference type="Proteomes" id="UP000009326">
    <property type="component" value="Unassembled WGS sequence"/>
</dbReference>
<protein>
    <submittedName>
        <fullName evidence="2">Acetyltransferase</fullName>
    </submittedName>
</protein>
<evidence type="ECO:0000313" key="5">
    <source>
        <dbReference type="Proteomes" id="UP000051521"/>
    </source>
</evidence>
<dbReference type="SUPFAM" id="SSF55729">
    <property type="entry name" value="Acyl-CoA N-acyltransferases (Nat)"/>
    <property type="match status" value="1"/>
</dbReference>
<gene>
    <name evidence="2" type="ORF">BN52_04940</name>
    <name evidence="3" type="ORF">FC38_GL000537</name>
</gene>
<dbReference type="Pfam" id="PF13508">
    <property type="entry name" value="Acetyltransf_7"/>
    <property type="match status" value="1"/>
</dbReference>
<dbReference type="RefSeq" id="WP_008473696.1">
    <property type="nucleotide sequence ID" value="NZ_AYZO01000018.1"/>
</dbReference>
<feature type="domain" description="N-acetyltransferase" evidence="1">
    <location>
        <begin position="1"/>
        <end position="134"/>
    </location>
</feature>
<organism evidence="2 4">
    <name type="scientific">Lactobacillus gigeriorum DSM 23908 = CRBIP 24.85</name>
    <dbReference type="NCBI Taxonomy" id="1423751"/>
    <lineage>
        <taxon>Bacteria</taxon>
        <taxon>Bacillati</taxon>
        <taxon>Bacillota</taxon>
        <taxon>Bacilli</taxon>
        <taxon>Lactobacillales</taxon>
        <taxon>Lactobacillaceae</taxon>
        <taxon>Lactobacillus</taxon>
    </lineage>
</organism>
<evidence type="ECO:0000259" key="1">
    <source>
        <dbReference type="PROSITE" id="PS51186"/>
    </source>
</evidence>
<keyword evidence="2" id="KW-0808">Transferase</keyword>
<evidence type="ECO:0000313" key="4">
    <source>
        <dbReference type="Proteomes" id="UP000009326"/>
    </source>
</evidence>
<reference evidence="3 5" key="2">
    <citation type="journal article" date="2015" name="Genome Announc.">
        <title>Expanding the biotechnology potential of lactobacilli through comparative genomics of 213 strains and associated genera.</title>
        <authorList>
            <person name="Sun Z."/>
            <person name="Harris H.M."/>
            <person name="McCann A."/>
            <person name="Guo C."/>
            <person name="Argimon S."/>
            <person name="Zhang W."/>
            <person name="Yang X."/>
            <person name="Jeffery I.B."/>
            <person name="Cooney J.C."/>
            <person name="Kagawa T.F."/>
            <person name="Liu W."/>
            <person name="Song Y."/>
            <person name="Salvetti E."/>
            <person name="Wrobel A."/>
            <person name="Rasinkangas P."/>
            <person name="Parkhill J."/>
            <person name="Rea M.C."/>
            <person name="O'Sullivan O."/>
            <person name="Ritari J."/>
            <person name="Douillard F.P."/>
            <person name="Paul Ross R."/>
            <person name="Yang R."/>
            <person name="Briner A.E."/>
            <person name="Felis G.E."/>
            <person name="de Vos W.M."/>
            <person name="Barrangou R."/>
            <person name="Klaenhammer T.R."/>
            <person name="Caufield P.W."/>
            <person name="Cui Y."/>
            <person name="Zhang H."/>
            <person name="O'Toole P.W."/>
        </authorList>
    </citation>
    <scope>NUCLEOTIDE SEQUENCE [LARGE SCALE GENOMIC DNA]</scope>
    <source>
        <strain evidence="3 5">DSM 23908</strain>
    </source>
</reference>
<dbReference type="AlphaFoldDB" id="I7J3B1"/>
<dbReference type="GO" id="GO:0016747">
    <property type="term" value="F:acyltransferase activity, transferring groups other than amino-acyl groups"/>
    <property type="evidence" value="ECO:0007669"/>
    <property type="project" value="InterPro"/>
</dbReference>
<dbReference type="EMBL" id="CAKC01000068">
    <property type="protein sequence ID" value="CCI87462.1"/>
    <property type="molecule type" value="Genomic_DNA"/>
</dbReference>
<keyword evidence="5" id="KW-1185">Reference proteome</keyword>
<reference evidence="2 4" key="1">
    <citation type="submission" date="2012-06" db="EMBL/GenBank/DDBJ databases">
        <title>Draft genome sequence of Lactobacillus gigeriorum CRBIP 24.85T, isolated from chicken crop.</title>
        <authorList>
            <person name="Cousin S."/>
            <person name="Ma L."/>
            <person name="Creno S."/>
            <person name="Clermont D."/>
            <person name="Loux V."/>
            <person name="Bizet C."/>
            <person name="Bouchier C."/>
        </authorList>
    </citation>
    <scope>NUCLEOTIDE SEQUENCE [LARGE SCALE GENOMIC DNA]</scope>
    <source>
        <strain evidence="4">CRBIP 24.85T</strain>
        <strain evidence="2">Type strain: CRBIP 24.85</strain>
    </source>
</reference>
<dbReference type="Proteomes" id="UP000051521">
    <property type="component" value="Unassembled WGS sequence"/>
</dbReference>
<dbReference type="CDD" id="cd04301">
    <property type="entry name" value="NAT_SF"/>
    <property type="match status" value="1"/>
</dbReference>
<dbReference type="PATRIC" id="fig|1423751.3.peg.559"/>
<accession>I7J3B1</accession>
<dbReference type="InterPro" id="IPR000182">
    <property type="entry name" value="GNAT_dom"/>
</dbReference>
<dbReference type="InterPro" id="IPR016181">
    <property type="entry name" value="Acyl_CoA_acyltransferase"/>
</dbReference>
<comment type="caution">
    <text evidence="2">The sequence shown here is derived from an EMBL/GenBank/DDBJ whole genome shotgun (WGS) entry which is preliminary data.</text>
</comment>
<dbReference type="OrthoDB" id="9127144at2"/>
<dbReference type="PROSITE" id="PS51186">
    <property type="entry name" value="GNAT"/>
    <property type="match status" value="1"/>
</dbReference>
<name>I7J3B1_9LACO</name>
<dbReference type="STRING" id="1423751.FC38_GL000537"/>